<feature type="transmembrane region" description="Helical" evidence="1">
    <location>
        <begin position="37"/>
        <end position="59"/>
    </location>
</feature>
<gene>
    <name evidence="2" type="ORF">OCTVUL_1B025163</name>
</gene>
<reference evidence="2" key="1">
    <citation type="submission" date="2023-08" db="EMBL/GenBank/DDBJ databases">
        <authorList>
            <person name="Alioto T."/>
            <person name="Alioto T."/>
            <person name="Gomez Garrido J."/>
        </authorList>
    </citation>
    <scope>NUCLEOTIDE SEQUENCE</scope>
</reference>
<sequence length="113" mass="12114">METIQQVANSIHQSIKNTIMIPCKSAKVQFLDEKSKIFMAVVVVGGGAGGDGGVCFLLVHIIEGLNDHIEALSLIWCLTVSQSDIVYSGYVWISGEGVINVVLHGTDTKANKI</sequence>
<dbReference type="Proteomes" id="UP001162480">
    <property type="component" value="Chromosome 10"/>
</dbReference>
<dbReference type="AlphaFoldDB" id="A0AA36B8T6"/>
<keyword evidence="3" id="KW-1185">Reference proteome</keyword>
<organism evidence="2 3">
    <name type="scientific">Octopus vulgaris</name>
    <name type="common">Common octopus</name>
    <dbReference type="NCBI Taxonomy" id="6645"/>
    <lineage>
        <taxon>Eukaryota</taxon>
        <taxon>Metazoa</taxon>
        <taxon>Spiralia</taxon>
        <taxon>Lophotrochozoa</taxon>
        <taxon>Mollusca</taxon>
        <taxon>Cephalopoda</taxon>
        <taxon>Coleoidea</taxon>
        <taxon>Octopodiformes</taxon>
        <taxon>Octopoda</taxon>
        <taxon>Incirrata</taxon>
        <taxon>Octopodidae</taxon>
        <taxon>Octopus</taxon>
    </lineage>
</organism>
<protein>
    <submittedName>
        <fullName evidence="2">Uncharacterized protein</fullName>
    </submittedName>
</protein>
<keyword evidence="1" id="KW-0472">Membrane</keyword>
<evidence type="ECO:0000313" key="2">
    <source>
        <dbReference type="EMBL" id="CAI9729132.1"/>
    </source>
</evidence>
<dbReference type="EMBL" id="OX597823">
    <property type="protein sequence ID" value="CAI9729132.1"/>
    <property type="molecule type" value="Genomic_DNA"/>
</dbReference>
<keyword evidence="1" id="KW-1133">Transmembrane helix</keyword>
<evidence type="ECO:0000256" key="1">
    <source>
        <dbReference type="SAM" id="Phobius"/>
    </source>
</evidence>
<proteinExistence type="predicted"/>
<name>A0AA36B8T6_OCTVU</name>
<evidence type="ECO:0000313" key="3">
    <source>
        <dbReference type="Proteomes" id="UP001162480"/>
    </source>
</evidence>
<keyword evidence="1" id="KW-0812">Transmembrane</keyword>
<accession>A0AA36B8T6</accession>